<evidence type="ECO:0000256" key="3">
    <source>
        <dbReference type="ARBA" id="ARBA00022737"/>
    </source>
</evidence>
<feature type="domain" description="RING-type" evidence="7">
    <location>
        <begin position="121"/>
        <end position="369"/>
    </location>
</feature>
<keyword evidence="5" id="KW-0833">Ubl conjugation pathway</keyword>
<proteinExistence type="predicted"/>
<dbReference type="KEGG" id="foc:127750676"/>
<organism evidence="8 9">
    <name type="scientific">Frankliniella occidentalis</name>
    <name type="common">Western flower thrips</name>
    <name type="synonym">Euthrips occidentalis</name>
    <dbReference type="NCBI Taxonomy" id="133901"/>
    <lineage>
        <taxon>Eukaryota</taxon>
        <taxon>Metazoa</taxon>
        <taxon>Ecdysozoa</taxon>
        <taxon>Arthropoda</taxon>
        <taxon>Hexapoda</taxon>
        <taxon>Insecta</taxon>
        <taxon>Pterygota</taxon>
        <taxon>Neoptera</taxon>
        <taxon>Paraneoptera</taxon>
        <taxon>Thysanoptera</taxon>
        <taxon>Terebrantia</taxon>
        <taxon>Thripoidea</taxon>
        <taxon>Thripidae</taxon>
        <taxon>Frankliniella</taxon>
    </lineage>
</organism>
<dbReference type="SUPFAM" id="SSF57850">
    <property type="entry name" value="RING/U-box"/>
    <property type="match status" value="1"/>
</dbReference>
<dbReference type="OrthoDB" id="69641at2759"/>
<keyword evidence="1" id="KW-0808">Transferase</keyword>
<dbReference type="Proteomes" id="UP000504606">
    <property type="component" value="Unplaced"/>
</dbReference>
<evidence type="ECO:0000256" key="1">
    <source>
        <dbReference type="ARBA" id="ARBA00022679"/>
    </source>
</evidence>
<sequence length="373" mass="43160">MSFKQLRMVCVAIDCSWSKEASLEDNVESLLHKATVSIQGKLGLCSELDLMWRAVGWNRFVDHPKMEVGVPRGGMRRSTKNLNLKLVCNFPKSVDVQHLIVEYNSHEVLRGCIPGSNLVQCMASSGACNSTVLPTRCYRPKSCPSSHILCYRCVFGLLKSLGEEVKKIPLCIVPGCLTKYFYNDLLWIVKERPELTDKIERLEHSESFAIYNSFYRRFECPWCHETPFPQVYVEKYNITVCRSCDKCSCDSCLSPVDLPENQWCNFKKGQQLLKAQERKEEDPEQYQQMMEKYSFEGLQEIKEAYEYQDRAVYQNQCCPACFTRVFKTHGCDHMICWCGQDFCWRCGAPMDPKVPFLHFEDNGDCKPFDLSLF</sequence>
<dbReference type="GO" id="GO:0008270">
    <property type="term" value="F:zinc ion binding"/>
    <property type="evidence" value="ECO:0007669"/>
    <property type="project" value="UniProtKB-KW"/>
</dbReference>
<reference evidence="9" key="1">
    <citation type="submission" date="2025-08" db="UniProtKB">
        <authorList>
            <consortium name="RefSeq"/>
        </authorList>
    </citation>
    <scope>IDENTIFICATION</scope>
    <source>
        <tissue evidence="9">Whole organism</tissue>
    </source>
</reference>
<gene>
    <name evidence="9" type="primary">LOC127750676</name>
</gene>
<dbReference type="PROSITE" id="PS51873">
    <property type="entry name" value="TRIAD"/>
    <property type="match status" value="1"/>
</dbReference>
<evidence type="ECO:0000256" key="4">
    <source>
        <dbReference type="ARBA" id="ARBA00022771"/>
    </source>
</evidence>
<dbReference type="Pfam" id="PF26200">
    <property type="entry name" value="Rcat_RNF216"/>
    <property type="match status" value="1"/>
</dbReference>
<evidence type="ECO:0000259" key="7">
    <source>
        <dbReference type="PROSITE" id="PS51873"/>
    </source>
</evidence>
<evidence type="ECO:0000256" key="6">
    <source>
        <dbReference type="ARBA" id="ARBA00022833"/>
    </source>
</evidence>
<dbReference type="InterPro" id="IPR044066">
    <property type="entry name" value="TRIAD_supradom"/>
</dbReference>
<keyword evidence="4" id="KW-0863">Zinc-finger</keyword>
<keyword evidence="8" id="KW-1185">Reference proteome</keyword>
<dbReference type="Gene3D" id="1.20.120.1750">
    <property type="match status" value="1"/>
</dbReference>
<dbReference type="AlphaFoldDB" id="A0A9C6X497"/>
<evidence type="ECO:0000256" key="2">
    <source>
        <dbReference type="ARBA" id="ARBA00022723"/>
    </source>
</evidence>
<evidence type="ECO:0000256" key="5">
    <source>
        <dbReference type="ARBA" id="ARBA00022786"/>
    </source>
</evidence>
<accession>A0A9C6X497</accession>
<dbReference type="RefSeq" id="XP_052128896.1">
    <property type="nucleotide sequence ID" value="XM_052272936.1"/>
</dbReference>
<protein>
    <submittedName>
        <fullName evidence="9">Uncharacterized protein LOC127750676</fullName>
    </submittedName>
</protein>
<dbReference type="GO" id="GO:0016740">
    <property type="term" value="F:transferase activity"/>
    <property type="evidence" value="ECO:0007669"/>
    <property type="project" value="UniProtKB-KW"/>
</dbReference>
<dbReference type="GeneID" id="127750676"/>
<evidence type="ECO:0000313" key="8">
    <source>
        <dbReference type="Proteomes" id="UP000504606"/>
    </source>
</evidence>
<name>A0A9C6X497_FRAOC</name>
<keyword evidence="3" id="KW-0677">Repeat</keyword>
<evidence type="ECO:0000313" key="9">
    <source>
        <dbReference type="RefSeq" id="XP_052128896.1"/>
    </source>
</evidence>
<keyword evidence="2" id="KW-0479">Metal-binding</keyword>
<keyword evidence="6" id="KW-0862">Zinc</keyword>